<dbReference type="Pfam" id="PF00825">
    <property type="entry name" value="Ribonuclease_P"/>
    <property type="match status" value="1"/>
</dbReference>
<reference evidence="8 9" key="1">
    <citation type="journal article" date="2016" name="Nat. Commun.">
        <title>Thousands of microbial genomes shed light on interconnected biogeochemical processes in an aquifer system.</title>
        <authorList>
            <person name="Anantharaman K."/>
            <person name="Brown C.T."/>
            <person name="Hug L.A."/>
            <person name="Sharon I."/>
            <person name="Castelle C.J."/>
            <person name="Probst A.J."/>
            <person name="Thomas B.C."/>
            <person name="Singh A."/>
            <person name="Wilkins M.J."/>
            <person name="Karaoz U."/>
            <person name="Brodie E.L."/>
            <person name="Williams K.H."/>
            <person name="Hubbard S.S."/>
            <person name="Banfield J.F."/>
        </authorList>
    </citation>
    <scope>NUCLEOTIDE SEQUENCE [LARGE SCALE GENOMIC DNA]</scope>
</reference>
<comment type="function">
    <text evidence="6">RNaseP catalyzes the removal of the 5'-leader sequence from pre-tRNA to produce the mature 5'-terminus. It can also cleave other RNA substrates such as 4.5S RNA. The protein component plays an auxiliary but essential role in vivo by binding to the 5'-leader sequence and broadening the substrate specificity of the ribozyme.</text>
</comment>
<gene>
    <name evidence="6" type="primary">rnpA</name>
    <name evidence="8" type="ORF">A2406_01000</name>
</gene>
<sequence>MLPKEHRLHQDKEIKDLVRSGRNFFLPELTIKYKTNQAEATKIGFIVSGRVDKRAVVRNKLTRHLREISRLLFPQFKNGYLVLIIAKKKLLDLDFENIKKQLTFALEKIGLIYKK</sequence>
<evidence type="ECO:0000256" key="7">
    <source>
        <dbReference type="NCBIfam" id="TIGR00188"/>
    </source>
</evidence>
<keyword evidence="2 6" id="KW-0540">Nuclease</keyword>
<dbReference type="PANTHER" id="PTHR33992">
    <property type="entry name" value="RIBONUCLEASE P PROTEIN COMPONENT"/>
    <property type="match status" value="1"/>
</dbReference>
<evidence type="ECO:0000313" key="9">
    <source>
        <dbReference type="Proteomes" id="UP000177626"/>
    </source>
</evidence>
<dbReference type="SUPFAM" id="SSF54211">
    <property type="entry name" value="Ribosomal protein S5 domain 2-like"/>
    <property type="match status" value="1"/>
</dbReference>
<dbReference type="GO" id="GO:0001682">
    <property type="term" value="P:tRNA 5'-leader removal"/>
    <property type="evidence" value="ECO:0007669"/>
    <property type="project" value="UniProtKB-UniRule"/>
</dbReference>
<evidence type="ECO:0000256" key="1">
    <source>
        <dbReference type="ARBA" id="ARBA00022694"/>
    </source>
</evidence>
<organism evidence="8 9">
    <name type="scientific">Candidatus Komeilibacteria bacterium RIFOXYC1_FULL_37_11</name>
    <dbReference type="NCBI Taxonomy" id="1798555"/>
    <lineage>
        <taxon>Bacteria</taxon>
        <taxon>Candidatus Komeiliibacteriota</taxon>
    </lineage>
</organism>
<evidence type="ECO:0000256" key="4">
    <source>
        <dbReference type="ARBA" id="ARBA00022801"/>
    </source>
</evidence>
<comment type="caution">
    <text evidence="8">The sequence shown here is derived from an EMBL/GenBank/DDBJ whole genome shotgun (WGS) entry which is preliminary data.</text>
</comment>
<dbReference type="InterPro" id="IPR014721">
    <property type="entry name" value="Ribsml_uS5_D2-typ_fold_subgr"/>
</dbReference>
<evidence type="ECO:0000256" key="5">
    <source>
        <dbReference type="ARBA" id="ARBA00022884"/>
    </source>
</evidence>
<comment type="similarity">
    <text evidence="6">Belongs to the RnpA family.</text>
</comment>
<dbReference type="AlphaFoldDB" id="A0A1G2BVX5"/>
<protein>
    <recommendedName>
        <fullName evidence="6 7">Ribonuclease P protein component</fullName>
        <shortName evidence="6">RNase P protein</shortName>
        <shortName evidence="6">RNaseP protein</shortName>
        <ecNumber evidence="6 7">3.1.26.5</ecNumber>
    </recommendedName>
    <alternativeName>
        <fullName evidence="6">Protein C5</fullName>
    </alternativeName>
</protein>
<proteinExistence type="inferred from homology"/>
<dbReference type="GO" id="GO:0000049">
    <property type="term" value="F:tRNA binding"/>
    <property type="evidence" value="ECO:0007669"/>
    <property type="project" value="UniProtKB-UniRule"/>
</dbReference>
<keyword evidence="1 6" id="KW-0819">tRNA processing</keyword>
<dbReference type="EC" id="3.1.26.5" evidence="6 7"/>
<keyword evidence="3 6" id="KW-0255">Endonuclease</keyword>
<keyword evidence="5 6" id="KW-0694">RNA-binding</keyword>
<evidence type="ECO:0000256" key="3">
    <source>
        <dbReference type="ARBA" id="ARBA00022759"/>
    </source>
</evidence>
<keyword evidence="4 6" id="KW-0378">Hydrolase</keyword>
<comment type="catalytic activity">
    <reaction evidence="6">
        <text>Endonucleolytic cleavage of RNA, removing 5'-extranucleotides from tRNA precursor.</text>
        <dbReference type="EC" id="3.1.26.5"/>
    </reaction>
</comment>
<dbReference type="EMBL" id="MHKQ01000024">
    <property type="protein sequence ID" value="OGY93314.1"/>
    <property type="molecule type" value="Genomic_DNA"/>
</dbReference>
<dbReference type="NCBIfam" id="TIGR00188">
    <property type="entry name" value="rnpA"/>
    <property type="match status" value="1"/>
</dbReference>
<accession>A0A1G2BVX5</accession>
<evidence type="ECO:0000256" key="2">
    <source>
        <dbReference type="ARBA" id="ARBA00022722"/>
    </source>
</evidence>
<dbReference type="HAMAP" id="MF_00227">
    <property type="entry name" value="RNase_P"/>
    <property type="match status" value="1"/>
</dbReference>
<dbReference type="InterPro" id="IPR000100">
    <property type="entry name" value="RNase_P"/>
</dbReference>
<comment type="subunit">
    <text evidence="6">Consists of a catalytic RNA component (M1 or rnpB) and a protein subunit.</text>
</comment>
<evidence type="ECO:0000256" key="6">
    <source>
        <dbReference type="HAMAP-Rule" id="MF_00227"/>
    </source>
</evidence>
<dbReference type="GO" id="GO:0030677">
    <property type="term" value="C:ribonuclease P complex"/>
    <property type="evidence" value="ECO:0007669"/>
    <property type="project" value="TreeGrafter"/>
</dbReference>
<dbReference type="GO" id="GO:0004526">
    <property type="term" value="F:ribonuclease P activity"/>
    <property type="evidence" value="ECO:0007669"/>
    <property type="project" value="UniProtKB-UniRule"/>
</dbReference>
<dbReference type="Proteomes" id="UP000177626">
    <property type="component" value="Unassembled WGS sequence"/>
</dbReference>
<evidence type="ECO:0000313" key="8">
    <source>
        <dbReference type="EMBL" id="OGY93314.1"/>
    </source>
</evidence>
<dbReference type="PANTHER" id="PTHR33992:SF1">
    <property type="entry name" value="RIBONUCLEASE P PROTEIN COMPONENT"/>
    <property type="match status" value="1"/>
</dbReference>
<name>A0A1G2BVX5_9BACT</name>
<dbReference type="InterPro" id="IPR020568">
    <property type="entry name" value="Ribosomal_Su5_D2-typ_SF"/>
</dbReference>
<dbReference type="Gene3D" id="3.30.230.10">
    <property type="match status" value="1"/>
</dbReference>
<dbReference type="GO" id="GO:0042781">
    <property type="term" value="F:3'-tRNA processing endoribonuclease activity"/>
    <property type="evidence" value="ECO:0007669"/>
    <property type="project" value="TreeGrafter"/>
</dbReference>